<comment type="caution">
    <text evidence="2">The sequence shown here is derived from an EMBL/GenBank/DDBJ whole genome shotgun (WGS) entry which is preliminary data.</text>
</comment>
<organism evidence="2 3">
    <name type="scientific">Toxocara canis</name>
    <name type="common">Canine roundworm</name>
    <dbReference type="NCBI Taxonomy" id="6265"/>
    <lineage>
        <taxon>Eukaryota</taxon>
        <taxon>Metazoa</taxon>
        <taxon>Ecdysozoa</taxon>
        <taxon>Nematoda</taxon>
        <taxon>Chromadorea</taxon>
        <taxon>Rhabditida</taxon>
        <taxon>Spirurina</taxon>
        <taxon>Ascaridomorpha</taxon>
        <taxon>Ascaridoidea</taxon>
        <taxon>Toxocaridae</taxon>
        <taxon>Toxocara</taxon>
    </lineage>
</organism>
<evidence type="ECO:0000313" key="2">
    <source>
        <dbReference type="EMBL" id="KHN76477.1"/>
    </source>
</evidence>
<dbReference type="OrthoDB" id="5895100at2759"/>
<feature type="compositionally biased region" description="Low complexity" evidence="1">
    <location>
        <begin position="42"/>
        <end position="55"/>
    </location>
</feature>
<gene>
    <name evidence="2" type="ORF">Tcan_13869</name>
</gene>
<protein>
    <submittedName>
        <fullName evidence="2">Uncharacterized protein</fullName>
    </submittedName>
</protein>
<feature type="region of interest" description="Disordered" evidence="1">
    <location>
        <begin position="1"/>
        <end position="74"/>
    </location>
</feature>
<evidence type="ECO:0000256" key="1">
    <source>
        <dbReference type="SAM" id="MobiDB-lite"/>
    </source>
</evidence>
<proteinExistence type="predicted"/>
<sequence>MESKKESAQEGALLRSPKQTSDEGWAAATGLLSKKAMASPISGVSESSKLSRSKSILTEEAPIKNKKKSGSVCEEPVSRAVEQLSNMLVHSLDDDEFRNMLSIASKPRYGAINNTFDHESGTVNDDTRDEVEDIQERNKISVTTGLILHQIQRIAEEKQRKEDIG</sequence>
<dbReference type="Proteomes" id="UP000031036">
    <property type="component" value="Unassembled WGS sequence"/>
</dbReference>
<dbReference type="AlphaFoldDB" id="A0A0B2V4U4"/>
<reference evidence="2 3" key="1">
    <citation type="submission" date="2014-11" db="EMBL/GenBank/DDBJ databases">
        <title>Genetic blueprint of the zoonotic pathogen Toxocara canis.</title>
        <authorList>
            <person name="Zhu X.-Q."/>
            <person name="Korhonen P.K."/>
            <person name="Cai H."/>
            <person name="Young N.D."/>
            <person name="Nejsum P."/>
            <person name="von Samson-Himmelstjerna G."/>
            <person name="Boag P.R."/>
            <person name="Tan P."/>
            <person name="Li Q."/>
            <person name="Min J."/>
            <person name="Yang Y."/>
            <person name="Wang X."/>
            <person name="Fang X."/>
            <person name="Hall R.S."/>
            <person name="Hofmann A."/>
            <person name="Sternberg P.W."/>
            <person name="Jex A.R."/>
            <person name="Gasser R.B."/>
        </authorList>
    </citation>
    <scope>NUCLEOTIDE SEQUENCE [LARGE SCALE GENOMIC DNA]</scope>
    <source>
        <strain evidence="2">PN_DK_2014</strain>
    </source>
</reference>
<name>A0A0B2V4U4_TOXCA</name>
<dbReference type="EMBL" id="JPKZ01002489">
    <property type="protein sequence ID" value="KHN76477.1"/>
    <property type="molecule type" value="Genomic_DNA"/>
</dbReference>
<accession>A0A0B2V4U4</accession>
<keyword evidence="3" id="KW-1185">Reference proteome</keyword>
<evidence type="ECO:0000313" key="3">
    <source>
        <dbReference type="Proteomes" id="UP000031036"/>
    </source>
</evidence>